<sequence length="583" mass="64675">MEVLAVSHALPKEYNFQGLKIKSSILHDPLTAPTDYIELDENGVVDNATAAHEGPVYVMFAENYDYWCSNLGVERASWDWCHWGENITLRYKGQARLENEIQLGDIWRIGDSVRLEVCGSRIPCQKLSWRCGQKDSWLPTLAATGRVGVYLRVIQGGRVHPGDEAHLEAPSKSRDTVNVATITQVCYSASLKTKDTLDMLAKHKLLMRLNKLFVSQKLHLIEDKLNLEKNGWKGWRDLRVFKVVDEGWNIKSFYFQPLNDDEDKSLANYQPGQFLSIRLPKGTIRSWTISDFPCRDGPQYYRVTIKKGGVASTWMHDHCTPNTTLPARSPAGRFVLDWASGINPRQVYISAGIGITPMLAMLRAHALHPNFQSTPALIIHVAQNGASFPFQEEIAKLGIARSEKHIYFTLPRPSPDVQGVHYDHVGRPSMEALKEVLSAPYQWNPFGTSDQTVPCKMSKCYICGPADFEASIKSCLQEIGIPPPLIFSESFSASGAALGEVKRARVRFVKSNKTATWDREAPVSLLELAESLGLTPDYGCRVGACGSCKAKLNCGSVSGGVQMDGSVLTCAAVPASEEVEIDM</sequence>
<accession>A0A1Y2DHB2</accession>
<dbReference type="Pfam" id="PF00111">
    <property type="entry name" value="Fer2"/>
    <property type="match status" value="1"/>
</dbReference>
<dbReference type="GO" id="GO:0030170">
    <property type="term" value="F:pyridoxal phosphate binding"/>
    <property type="evidence" value="ECO:0007669"/>
    <property type="project" value="InterPro"/>
</dbReference>
<dbReference type="PANTHER" id="PTHR30212">
    <property type="entry name" value="PROTEIN YIIM"/>
    <property type="match status" value="1"/>
</dbReference>
<gene>
    <name evidence="6" type="ORF">BCR38DRAFT_447470</name>
</gene>
<dbReference type="SUPFAM" id="SSF54292">
    <property type="entry name" value="2Fe-2S ferredoxin-like"/>
    <property type="match status" value="1"/>
</dbReference>
<dbReference type="CDD" id="cd00207">
    <property type="entry name" value="fer2"/>
    <property type="match status" value="1"/>
</dbReference>
<dbReference type="SUPFAM" id="SSF50800">
    <property type="entry name" value="PK beta-barrel domain-like"/>
    <property type="match status" value="1"/>
</dbReference>
<dbReference type="Pfam" id="PF00175">
    <property type="entry name" value="NAD_binding_1"/>
    <property type="match status" value="1"/>
</dbReference>
<dbReference type="GO" id="GO:0016491">
    <property type="term" value="F:oxidoreductase activity"/>
    <property type="evidence" value="ECO:0007669"/>
    <property type="project" value="InterPro"/>
</dbReference>
<evidence type="ECO:0000259" key="4">
    <source>
        <dbReference type="PROSITE" id="PS51340"/>
    </source>
</evidence>
<dbReference type="PANTHER" id="PTHR30212:SF2">
    <property type="entry name" value="PROTEIN YIIM"/>
    <property type="match status" value="1"/>
</dbReference>
<reference evidence="6 7" key="1">
    <citation type="submission" date="2016-07" db="EMBL/GenBank/DDBJ databases">
        <title>Pervasive Adenine N6-methylation of Active Genes in Fungi.</title>
        <authorList>
            <consortium name="DOE Joint Genome Institute"/>
            <person name="Mondo S.J."/>
            <person name="Dannebaum R.O."/>
            <person name="Kuo R.C."/>
            <person name="Labutti K."/>
            <person name="Haridas S."/>
            <person name="Kuo A."/>
            <person name="Salamov A."/>
            <person name="Ahrendt S.R."/>
            <person name="Lipzen A."/>
            <person name="Sullivan W."/>
            <person name="Andreopoulos W.B."/>
            <person name="Clum A."/>
            <person name="Lindquist E."/>
            <person name="Daum C."/>
            <person name="Ramamoorthy G.K."/>
            <person name="Gryganskyi A."/>
            <person name="Culley D."/>
            <person name="Magnuson J.K."/>
            <person name="James T.Y."/>
            <person name="O'Malley M.A."/>
            <person name="Stajich J.E."/>
            <person name="Spatafora J.W."/>
            <person name="Visel A."/>
            <person name="Grigoriev I.V."/>
        </authorList>
    </citation>
    <scope>NUCLEOTIDE SEQUENCE [LARGE SCALE GENOMIC DNA]</scope>
    <source>
        <strain evidence="6 7">CBS 129021</strain>
    </source>
</reference>
<proteinExistence type="predicted"/>
<dbReference type="GeneID" id="63777364"/>
<evidence type="ECO:0000259" key="3">
    <source>
        <dbReference type="PROSITE" id="PS51085"/>
    </source>
</evidence>
<dbReference type="InterPro" id="IPR017938">
    <property type="entry name" value="Riboflavin_synthase-like_b-brl"/>
</dbReference>
<dbReference type="InterPro" id="IPR001041">
    <property type="entry name" value="2Fe-2S_ferredoxin-type"/>
</dbReference>
<dbReference type="STRING" id="1141098.A0A1Y2DHB2"/>
<dbReference type="InterPro" id="IPR039261">
    <property type="entry name" value="FNR_nucleotide-bd"/>
</dbReference>
<dbReference type="RefSeq" id="XP_040711411.1">
    <property type="nucleotide sequence ID" value="XM_040861152.1"/>
</dbReference>
<dbReference type="Gene3D" id="2.40.33.20">
    <property type="entry name" value="PK beta-barrel domain-like"/>
    <property type="match status" value="1"/>
</dbReference>
<evidence type="ECO:0000313" key="6">
    <source>
        <dbReference type="EMBL" id="ORY58494.1"/>
    </source>
</evidence>
<dbReference type="PRINTS" id="PR00409">
    <property type="entry name" value="PHDIOXRDTASE"/>
</dbReference>
<dbReference type="InParanoid" id="A0A1Y2DHB2"/>
<name>A0A1Y2DHB2_9PEZI</name>
<dbReference type="PROSITE" id="PS51340">
    <property type="entry name" value="MOSC"/>
    <property type="match status" value="1"/>
</dbReference>
<dbReference type="OrthoDB" id="5238236at2759"/>
<dbReference type="InterPro" id="IPR005302">
    <property type="entry name" value="MoCF_Sase_C"/>
</dbReference>
<dbReference type="SUPFAM" id="SSF52343">
    <property type="entry name" value="Ferredoxin reductase-like, C-terminal NADP-linked domain"/>
    <property type="match status" value="1"/>
</dbReference>
<dbReference type="Gene3D" id="2.40.30.10">
    <property type="entry name" value="Translation factors"/>
    <property type="match status" value="1"/>
</dbReference>
<feature type="domain" description="MOSC" evidence="4">
    <location>
        <begin position="28"/>
        <end position="168"/>
    </location>
</feature>
<keyword evidence="6" id="KW-0418">Kinase</keyword>
<evidence type="ECO:0000256" key="1">
    <source>
        <dbReference type="ARBA" id="ARBA00022714"/>
    </source>
</evidence>
<dbReference type="Pfam" id="PF03473">
    <property type="entry name" value="MOSC"/>
    <property type="match status" value="1"/>
</dbReference>
<dbReference type="InterPro" id="IPR036010">
    <property type="entry name" value="2Fe-2S_ferredoxin-like_sf"/>
</dbReference>
<comment type="caution">
    <text evidence="6">The sequence shown here is derived from an EMBL/GenBank/DDBJ whole genome shotgun (WGS) entry which is preliminary data.</text>
</comment>
<keyword evidence="6" id="KW-0670">Pyruvate</keyword>
<keyword evidence="6" id="KW-0808">Transferase</keyword>
<dbReference type="PROSITE" id="PS51085">
    <property type="entry name" value="2FE2S_FER_2"/>
    <property type="match status" value="1"/>
</dbReference>
<dbReference type="InterPro" id="IPR011037">
    <property type="entry name" value="Pyrv_Knase-like_insert_dom_sf"/>
</dbReference>
<dbReference type="SUPFAM" id="SSF63380">
    <property type="entry name" value="Riboflavin synthase domain-like"/>
    <property type="match status" value="1"/>
</dbReference>
<evidence type="ECO:0000259" key="5">
    <source>
        <dbReference type="PROSITE" id="PS51384"/>
    </source>
</evidence>
<dbReference type="Gene3D" id="3.10.20.30">
    <property type="match status" value="1"/>
</dbReference>
<evidence type="ECO:0000313" key="7">
    <source>
        <dbReference type="Proteomes" id="UP000193689"/>
    </source>
</evidence>
<dbReference type="EMBL" id="MCFJ01000016">
    <property type="protein sequence ID" value="ORY58494.1"/>
    <property type="molecule type" value="Genomic_DNA"/>
</dbReference>
<dbReference type="GO" id="GO:0051537">
    <property type="term" value="F:2 iron, 2 sulfur cluster binding"/>
    <property type="evidence" value="ECO:0007669"/>
    <property type="project" value="UniProtKB-KW"/>
</dbReference>
<keyword evidence="2" id="KW-0411">Iron-sulfur</keyword>
<dbReference type="InterPro" id="IPR001433">
    <property type="entry name" value="OxRdtase_FAD/NAD-bd"/>
</dbReference>
<dbReference type="Proteomes" id="UP000193689">
    <property type="component" value="Unassembled WGS sequence"/>
</dbReference>
<feature type="domain" description="2Fe-2S ferredoxin-type" evidence="3">
    <location>
        <begin position="504"/>
        <end position="583"/>
    </location>
</feature>
<dbReference type="Gene3D" id="3.40.50.80">
    <property type="entry name" value="Nucleotide-binding domain of ferredoxin-NADP reductase (FNR) module"/>
    <property type="match status" value="1"/>
</dbReference>
<dbReference type="InterPro" id="IPR006058">
    <property type="entry name" value="2Fe2S_fd_BS"/>
</dbReference>
<dbReference type="InterPro" id="IPR052353">
    <property type="entry name" value="Benzoxazolinone_Detox_Enz"/>
</dbReference>
<dbReference type="AlphaFoldDB" id="A0A1Y2DHB2"/>
<keyword evidence="1" id="KW-0408">Iron</keyword>
<dbReference type="GO" id="GO:0030151">
    <property type="term" value="F:molybdenum ion binding"/>
    <property type="evidence" value="ECO:0007669"/>
    <property type="project" value="InterPro"/>
</dbReference>
<dbReference type="GO" id="GO:0016301">
    <property type="term" value="F:kinase activity"/>
    <property type="evidence" value="ECO:0007669"/>
    <property type="project" value="UniProtKB-KW"/>
</dbReference>
<dbReference type="PROSITE" id="PS00197">
    <property type="entry name" value="2FE2S_FER_1"/>
    <property type="match status" value="1"/>
</dbReference>
<dbReference type="InterPro" id="IPR012675">
    <property type="entry name" value="Beta-grasp_dom_sf"/>
</dbReference>
<organism evidence="6 7">
    <name type="scientific">Pseudomassariella vexata</name>
    <dbReference type="NCBI Taxonomy" id="1141098"/>
    <lineage>
        <taxon>Eukaryota</taxon>
        <taxon>Fungi</taxon>
        <taxon>Dikarya</taxon>
        <taxon>Ascomycota</taxon>
        <taxon>Pezizomycotina</taxon>
        <taxon>Sordariomycetes</taxon>
        <taxon>Xylariomycetidae</taxon>
        <taxon>Amphisphaeriales</taxon>
        <taxon>Pseudomassariaceae</taxon>
        <taxon>Pseudomassariella</taxon>
    </lineage>
</organism>
<evidence type="ECO:0000256" key="2">
    <source>
        <dbReference type="ARBA" id="ARBA00023014"/>
    </source>
</evidence>
<dbReference type="PROSITE" id="PS51384">
    <property type="entry name" value="FAD_FR"/>
    <property type="match status" value="1"/>
</dbReference>
<keyword evidence="7" id="KW-1185">Reference proteome</keyword>
<dbReference type="InterPro" id="IPR017927">
    <property type="entry name" value="FAD-bd_FR_type"/>
</dbReference>
<keyword evidence="1" id="KW-0001">2Fe-2S</keyword>
<keyword evidence="1" id="KW-0479">Metal-binding</keyword>
<feature type="domain" description="FAD-binding FR-type" evidence="5">
    <location>
        <begin position="233"/>
        <end position="337"/>
    </location>
</feature>
<protein>
    <submittedName>
        <fullName evidence="6">Pyruvate kinase-like protein</fullName>
    </submittedName>
</protein>